<dbReference type="PANTHER" id="PTHR43364">
    <property type="entry name" value="NADH-SPECIFIC METHYLGLYOXAL REDUCTASE-RELATED"/>
    <property type="match status" value="1"/>
</dbReference>
<comment type="similarity">
    <text evidence="2">Belongs to the aldo/keto reductase family. Aldo/keto reductase 2 subfamily.</text>
</comment>
<protein>
    <submittedName>
        <fullName evidence="4">Potassium channel beta, putative</fullName>
    </submittedName>
</protein>
<dbReference type="HOGENOM" id="CLU_2028286_0_0_1"/>
<accession>B8M7F9</accession>
<dbReference type="SUPFAM" id="SSF51430">
    <property type="entry name" value="NAD(P)-linked oxidoreductase"/>
    <property type="match status" value="1"/>
</dbReference>
<dbReference type="GeneID" id="8101876"/>
<dbReference type="PhylomeDB" id="B8M7F9"/>
<dbReference type="GO" id="GO:0016491">
    <property type="term" value="F:oxidoreductase activity"/>
    <property type="evidence" value="ECO:0007669"/>
    <property type="project" value="UniProtKB-KW"/>
</dbReference>
<evidence type="ECO:0000256" key="2">
    <source>
        <dbReference type="ARBA" id="ARBA00038157"/>
    </source>
</evidence>
<dbReference type="RefSeq" id="XP_002480813.1">
    <property type="nucleotide sequence ID" value="XM_002480768.1"/>
</dbReference>
<keyword evidence="5" id="KW-1185">Reference proteome</keyword>
<evidence type="ECO:0000256" key="1">
    <source>
        <dbReference type="ARBA" id="ARBA00023002"/>
    </source>
</evidence>
<keyword evidence="4" id="KW-0813">Transport</keyword>
<evidence type="ECO:0000259" key="3">
    <source>
        <dbReference type="Pfam" id="PF00248"/>
    </source>
</evidence>
<name>B8M7F9_TALSN</name>
<dbReference type="eggNOG" id="KOG1575">
    <property type="taxonomic scope" value="Eukaryota"/>
</dbReference>
<dbReference type="InterPro" id="IPR050523">
    <property type="entry name" value="AKR_Detox_Biosynth"/>
</dbReference>
<dbReference type="InterPro" id="IPR036812">
    <property type="entry name" value="NAD(P)_OxRdtase_dom_sf"/>
</dbReference>
<feature type="domain" description="NADP-dependent oxidoreductase" evidence="3">
    <location>
        <begin position="29"/>
        <end position="88"/>
    </location>
</feature>
<dbReference type="GO" id="GO:0034220">
    <property type="term" value="P:monoatomic ion transmembrane transport"/>
    <property type="evidence" value="ECO:0007669"/>
    <property type="project" value="UniProtKB-KW"/>
</dbReference>
<keyword evidence="4" id="KW-0406">Ion transport</keyword>
<evidence type="ECO:0000313" key="4">
    <source>
        <dbReference type="EMBL" id="EED20379.1"/>
    </source>
</evidence>
<dbReference type="VEuPathDB" id="FungiDB:TSTA_036050"/>
<proteinExistence type="inferred from homology"/>
<dbReference type="Gene3D" id="3.20.20.100">
    <property type="entry name" value="NADP-dependent oxidoreductase domain"/>
    <property type="match status" value="1"/>
</dbReference>
<sequence>MEYNQYDNIFVSIYAWKYRLLYKGLANRIGLPRKHIFDAMEASVKRMGTYIDVLQIHRLDRDTPREEIMRALKDVVESGKVRYIGTSSSRRHCDPCIMTLIGIGLWSGPSYRVQPQYSLDIP</sequence>
<dbReference type="PANTHER" id="PTHR43364:SF15">
    <property type="entry name" value="ARYL-ALCOHOL DEHYDROGENASE AAD16-RELATED"/>
    <property type="match status" value="1"/>
</dbReference>
<reference evidence="5" key="1">
    <citation type="journal article" date="2015" name="Genome Announc.">
        <title>Genome sequence of the AIDS-associated pathogen Penicillium marneffei (ATCC18224) and its near taxonomic relative Talaromyces stipitatus (ATCC10500).</title>
        <authorList>
            <person name="Nierman W.C."/>
            <person name="Fedorova-Abrams N.D."/>
            <person name="Andrianopoulos A."/>
        </authorList>
    </citation>
    <scope>NUCLEOTIDE SEQUENCE [LARGE SCALE GENOMIC DNA]</scope>
    <source>
        <strain evidence="5">ATCC 10500 / CBS 375.48 / QM 6759 / NRRL 1006</strain>
    </source>
</reference>
<evidence type="ECO:0000313" key="5">
    <source>
        <dbReference type="Proteomes" id="UP000001745"/>
    </source>
</evidence>
<organism evidence="4 5">
    <name type="scientific">Talaromyces stipitatus (strain ATCC 10500 / CBS 375.48 / QM 6759 / NRRL 1006)</name>
    <name type="common">Penicillium stipitatum</name>
    <dbReference type="NCBI Taxonomy" id="441959"/>
    <lineage>
        <taxon>Eukaryota</taxon>
        <taxon>Fungi</taxon>
        <taxon>Dikarya</taxon>
        <taxon>Ascomycota</taxon>
        <taxon>Pezizomycotina</taxon>
        <taxon>Eurotiomycetes</taxon>
        <taxon>Eurotiomycetidae</taxon>
        <taxon>Eurotiales</taxon>
        <taxon>Trichocomaceae</taxon>
        <taxon>Talaromyces</taxon>
        <taxon>Talaromyces sect. Talaromyces</taxon>
    </lineage>
</organism>
<dbReference type="EMBL" id="EQ962654">
    <property type="protein sequence ID" value="EED20379.1"/>
    <property type="molecule type" value="Genomic_DNA"/>
</dbReference>
<keyword evidence="4" id="KW-0407">Ion channel</keyword>
<gene>
    <name evidence="4" type="ORF">TSTA_036050</name>
</gene>
<dbReference type="OrthoDB" id="1720422at2759"/>
<dbReference type="Proteomes" id="UP000001745">
    <property type="component" value="Unassembled WGS sequence"/>
</dbReference>
<keyword evidence="1" id="KW-0560">Oxidoreductase</keyword>
<dbReference type="Pfam" id="PF00248">
    <property type="entry name" value="Aldo_ket_red"/>
    <property type="match status" value="1"/>
</dbReference>
<dbReference type="STRING" id="441959.B8M7F9"/>
<dbReference type="AlphaFoldDB" id="B8M7F9"/>
<dbReference type="InParanoid" id="B8M7F9"/>
<dbReference type="InterPro" id="IPR023210">
    <property type="entry name" value="NADP_OxRdtase_dom"/>
</dbReference>